<evidence type="ECO:0000256" key="1">
    <source>
        <dbReference type="PIRSR" id="PIRSR640198-1"/>
    </source>
</evidence>
<geneLocation type="plasmid" evidence="4 5">
    <name>pB</name>
</geneLocation>
<dbReference type="Proteomes" id="UP001055460">
    <property type="component" value="Plasmid pB"/>
</dbReference>
<dbReference type="InterPro" id="IPR036597">
    <property type="entry name" value="Fido-like_dom_sf"/>
</dbReference>
<dbReference type="AlphaFoldDB" id="A0A9Q8YDQ0"/>
<evidence type="ECO:0000313" key="5">
    <source>
        <dbReference type="Proteomes" id="UP001055460"/>
    </source>
</evidence>
<feature type="compositionally biased region" description="Acidic residues" evidence="2">
    <location>
        <begin position="1"/>
        <end position="13"/>
    </location>
</feature>
<reference evidence="4" key="1">
    <citation type="submission" date="2022-06" db="EMBL/GenBank/DDBJ databases">
        <title>Physiological and biochemical characterization and genomic elucidation of a strain of the genus Ensifer adhaerens M8 that combines arsenic oxidation and chromium reduction.</title>
        <authorList>
            <person name="Li X."/>
            <person name="Yu c."/>
        </authorList>
    </citation>
    <scope>NUCLEOTIDE SEQUENCE</scope>
    <source>
        <strain evidence="4">M8</strain>
        <plasmid evidence="4">pB</plasmid>
    </source>
</reference>
<accession>A0A9Q8YDQ0</accession>
<dbReference type="InterPro" id="IPR003812">
    <property type="entry name" value="Fido"/>
</dbReference>
<keyword evidence="4" id="KW-0614">Plasmid</keyword>
<evidence type="ECO:0000313" key="4">
    <source>
        <dbReference type="EMBL" id="USJ27315.1"/>
    </source>
</evidence>
<dbReference type="PROSITE" id="PS51459">
    <property type="entry name" value="FIDO"/>
    <property type="match status" value="1"/>
</dbReference>
<protein>
    <submittedName>
        <fullName evidence="4">Mobile mystery protein B</fullName>
    </submittedName>
</protein>
<dbReference type="PANTHER" id="PTHR13504:SF39">
    <property type="entry name" value="CELL FILAMENTATION PROTEIN"/>
    <property type="match status" value="1"/>
</dbReference>
<dbReference type="InterPro" id="IPR040198">
    <property type="entry name" value="Fido_containing"/>
</dbReference>
<dbReference type="EMBL" id="CP098809">
    <property type="protein sequence ID" value="USJ27315.1"/>
    <property type="molecule type" value="Genomic_DNA"/>
</dbReference>
<feature type="region of interest" description="Disordered" evidence="2">
    <location>
        <begin position="1"/>
        <end position="20"/>
    </location>
</feature>
<dbReference type="RefSeq" id="WP_090297719.1">
    <property type="nucleotide sequence ID" value="NZ_CP098809.1"/>
</dbReference>
<dbReference type="SUPFAM" id="SSF140931">
    <property type="entry name" value="Fic-like"/>
    <property type="match status" value="1"/>
</dbReference>
<dbReference type="Pfam" id="PF02661">
    <property type="entry name" value="Fic"/>
    <property type="match status" value="1"/>
</dbReference>
<feature type="domain" description="Fido" evidence="3">
    <location>
        <begin position="59"/>
        <end position="197"/>
    </location>
</feature>
<dbReference type="NCBIfam" id="TIGR02613">
    <property type="entry name" value="mob_myst_B"/>
    <property type="match status" value="1"/>
</dbReference>
<evidence type="ECO:0000256" key="2">
    <source>
        <dbReference type="SAM" id="MobiDB-lite"/>
    </source>
</evidence>
<proteinExistence type="predicted"/>
<evidence type="ECO:0000259" key="3">
    <source>
        <dbReference type="PROSITE" id="PS51459"/>
    </source>
</evidence>
<sequence>MAEDPLFEHDDEANTPLPPEERERLIPSYITLRHELNEAEQVNIGEGLRWATSRKRDVLDQAFLCELHRRMFGDVWDWAGDYRTTPRNIGIDAYRISVAVRQVVDDVRYWVEQETFPPDEIAVRFSHMLVAIHPFPNGNGRFSRLAGDLLARRLGRPPFTWGRADLVDAGETRARYVAALRAADNHDIGPLLAFARS</sequence>
<dbReference type="Gene3D" id="1.10.3290.10">
    <property type="entry name" value="Fido-like domain"/>
    <property type="match status" value="1"/>
</dbReference>
<gene>
    <name evidence="4" type="ORF">NE863_33125</name>
</gene>
<name>A0A9Q8YDQ0_ENSAD</name>
<feature type="active site" evidence="1">
    <location>
        <position position="133"/>
    </location>
</feature>
<organism evidence="4 5">
    <name type="scientific">Ensifer adhaerens</name>
    <name type="common">Sinorhizobium morelense</name>
    <dbReference type="NCBI Taxonomy" id="106592"/>
    <lineage>
        <taxon>Bacteria</taxon>
        <taxon>Pseudomonadati</taxon>
        <taxon>Pseudomonadota</taxon>
        <taxon>Alphaproteobacteria</taxon>
        <taxon>Hyphomicrobiales</taxon>
        <taxon>Rhizobiaceae</taxon>
        <taxon>Sinorhizobium/Ensifer group</taxon>
        <taxon>Ensifer</taxon>
    </lineage>
</organism>
<dbReference type="PANTHER" id="PTHR13504">
    <property type="entry name" value="FIDO DOMAIN-CONTAINING PROTEIN DDB_G0283145"/>
    <property type="match status" value="1"/>
</dbReference>
<dbReference type="InterPro" id="IPR013436">
    <property type="entry name" value="Mobile_mystery_prot_B"/>
</dbReference>